<accession>A0ABN2T065</accession>
<evidence type="ECO:0000313" key="2">
    <source>
        <dbReference type="Proteomes" id="UP001501585"/>
    </source>
</evidence>
<gene>
    <name evidence="1" type="ORF">GCM10009799_22710</name>
</gene>
<name>A0ABN2T065_9ACTN</name>
<comment type="caution">
    <text evidence="1">The sequence shown here is derived from an EMBL/GenBank/DDBJ whole genome shotgun (WGS) entry which is preliminary data.</text>
</comment>
<sequence length="80" mass="8711">MRGSKREVSVFDADQNRSVRAAFSSGLLPEVSKHTKQRVAAWGLAQRTAAGQTVAFEIEKLEPLAEHPIMPVREIAGIAP</sequence>
<dbReference type="EMBL" id="BAAAPC010000008">
    <property type="protein sequence ID" value="GAA1995714.1"/>
    <property type="molecule type" value="Genomic_DNA"/>
</dbReference>
<organism evidence="1 2">
    <name type="scientific">Nocardiopsis rhodophaea</name>
    <dbReference type="NCBI Taxonomy" id="280238"/>
    <lineage>
        <taxon>Bacteria</taxon>
        <taxon>Bacillati</taxon>
        <taxon>Actinomycetota</taxon>
        <taxon>Actinomycetes</taxon>
        <taxon>Streptosporangiales</taxon>
        <taxon>Nocardiopsidaceae</taxon>
        <taxon>Nocardiopsis</taxon>
    </lineage>
</organism>
<proteinExistence type="predicted"/>
<keyword evidence="2" id="KW-1185">Reference proteome</keyword>
<dbReference type="Proteomes" id="UP001501585">
    <property type="component" value="Unassembled WGS sequence"/>
</dbReference>
<reference evidence="1 2" key="1">
    <citation type="journal article" date="2019" name="Int. J. Syst. Evol. Microbiol.">
        <title>The Global Catalogue of Microorganisms (GCM) 10K type strain sequencing project: providing services to taxonomists for standard genome sequencing and annotation.</title>
        <authorList>
            <consortium name="The Broad Institute Genomics Platform"/>
            <consortium name="The Broad Institute Genome Sequencing Center for Infectious Disease"/>
            <person name="Wu L."/>
            <person name="Ma J."/>
        </authorList>
    </citation>
    <scope>NUCLEOTIDE SEQUENCE [LARGE SCALE GENOMIC DNA]</scope>
    <source>
        <strain evidence="1 2">JCM 15313</strain>
    </source>
</reference>
<protein>
    <submittedName>
        <fullName evidence="1">Uncharacterized protein</fullName>
    </submittedName>
</protein>
<evidence type="ECO:0000313" key="1">
    <source>
        <dbReference type="EMBL" id="GAA1995714.1"/>
    </source>
</evidence>